<keyword evidence="2" id="KW-0805">Transcription regulation</keyword>
<reference evidence="7" key="1">
    <citation type="submission" date="2022-08" db="EMBL/GenBank/DDBJ databases">
        <authorList>
            <person name="Zhang D."/>
        </authorList>
    </citation>
    <scope>NUCLEOTIDE SEQUENCE</scope>
    <source>
        <strain evidence="7">XJ19-11</strain>
    </source>
</reference>
<dbReference type="SUPFAM" id="SSF88659">
    <property type="entry name" value="Sigma3 and sigma4 domains of RNA polymerase sigma factors"/>
    <property type="match status" value="1"/>
</dbReference>
<comment type="similarity">
    <text evidence="1">Belongs to the sigma-70 factor family. ECF subfamily.</text>
</comment>
<dbReference type="GO" id="GO:0006352">
    <property type="term" value="P:DNA-templated transcription initiation"/>
    <property type="evidence" value="ECO:0007669"/>
    <property type="project" value="InterPro"/>
</dbReference>
<dbReference type="SUPFAM" id="SSF88946">
    <property type="entry name" value="Sigma2 domain of RNA polymerase sigma factors"/>
    <property type="match status" value="1"/>
</dbReference>
<keyword evidence="4" id="KW-0804">Transcription</keyword>
<evidence type="ECO:0000256" key="3">
    <source>
        <dbReference type="ARBA" id="ARBA00023082"/>
    </source>
</evidence>
<dbReference type="InterPro" id="IPR013249">
    <property type="entry name" value="RNA_pol_sigma70_r4_t2"/>
</dbReference>
<keyword evidence="8" id="KW-1185">Reference proteome</keyword>
<dbReference type="PANTHER" id="PTHR43133">
    <property type="entry name" value="RNA POLYMERASE ECF-TYPE SIGMA FACTO"/>
    <property type="match status" value="1"/>
</dbReference>
<dbReference type="InterPro" id="IPR013324">
    <property type="entry name" value="RNA_pol_sigma_r3/r4-like"/>
</dbReference>
<evidence type="ECO:0000313" key="8">
    <source>
        <dbReference type="Proteomes" id="UP001142175"/>
    </source>
</evidence>
<feature type="domain" description="RNA polymerase sigma-70 region 2" evidence="5">
    <location>
        <begin position="23"/>
        <end position="90"/>
    </location>
</feature>
<dbReference type="GO" id="GO:0003677">
    <property type="term" value="F:DNA binding"/>
    <property type="evidence" value="ECO:0007669"/>
    <property type="project" value="InterPro"/>
</dbReference>
<dbReference type="Gene3D" id="1.10.1740.10">
    <property type="match status" value="1"/>
</dbReference>
<evidence type="ECO:0000313" key="7">
    <source>
        <dbReference type="EMBL" id="MCR9014980.1"/>
    </source>
</evidence>
<sequence>MTEEEKHLILGCKSNQRNAQAAFYRKYYGFAMSICLRYSHSRAEAEEMINDGFLKVFTNIEAYNPELEIKAWMNRIFVNTAIDHFRKNKKHYFQDDIDQAYEVSSGSEDALEALSAEEIMELVQGLSPSYKITFNLYVMEGFKHHEIAEILGISEGTSKSNLSIARAKLKRAILEKSN</sequence>
<dbReference type="Pfam" id="PF08281">
    <property type="entry name" value="Sigma70_r4_2"/>
    <property type="match status" value="1"/>
</dbReference>
<dbReference type="RefSeq" id="WP_258422845.1">
    <property type="nucleotide sequence ID" value="NZ_JANSUY010000004.1"/>
</dbReference>
<dbReference type="InterPro" id="IPR036388">
    <property type="entry name" value="WH-like_DNA-bd_sf"/>
</dbReference>
<evidence type="ECO:0000259" key="6">
    <source>
        <dbReference type="Pfam" id="PF08281"/>
    </source>
</evidence>
<evidence type="ECO:0000256" key="4">
    <source>
        <dbReference type="ARBA" id="ARBA00023163"/>
    </source>
</evidence>
<dbReference type="InterPro" id="IPR007627">
    <property type="entry name" value="RNA_pol_sigma70_r2"/>
</dbReference>
<feature type="domain" description="RNA polymerase sigma factor 70 region 4 type 2" evidence="6">
    <location>
        <begin position="117"/>
        <end position="169"/>
    </location>
</feature>
<dbReference type="InterPro" id="IPR014284">
    <property type="entry name" value="RNA_pol_sigma-70_dom"/>
</dbReference>
<keyword evidence="3" id="KW-0731">Sigma factor</keyword>
<dbReference type="Proteomes" id="UP001142175">
    <property type="component" value="Unassembled WGS sequence"/>
</dbReference>
<dbReference type="InterPro" id="IPR013325">
    <property type="entry name" value="RNA_pol_sigma_r2"/>
</dbReference>
<evidence type="ECO:0000256" key="2">
    <source>
        <dbReference type="ARBA" id="ARBA00023015"/>
    </source>
</evidence>
<comment type="caution">
    <text evidence="7">The sequence shown here is derived from an EMBL/GenBank/DDBJ whole genome shotgun (WGS) entry which is preliminary data.</text>
</comment>
<accession>A0A9X2PA92</accession>
<proteinExistence type="inferred from homology"/>
<dbReference type="Pfam" id="PF04542">
    <property type="entry name" value="Sigma70_r2"/>
    <property type="match status" value="1"/>
</dbReference>
<dbReference type="Gene3D" id="1.10.10.10">
    <property type="entry name" value="Winged helix-like DNA-binding domain superfamily/Winged helix DNA-binding domain"/>
    <property type="match status" value="1"/>
</dbReference>
<organism evidence="7 8">
    <name type="scientific">Aquiflexum gelatinilyticum</name>
    <dbReference type="NCBI Taxonomy" id="2961943"/>
    <lineage>
        <taxon>Bacteria</taxon>
        <taxon>Pseudomonadati</taxon>
        <taxon>Bacteroidota</taxon>
        <taxon>Cytophagia</taxon>
        <taxon>Cytophagales</taxon>
        <taxon>Cyclobacteriaceae</taxon>
        <taxon>Aquiflexum</taxon>
    </lineage>
</organism>
<gene>
    <name evidence="7" type="ORF">NU887_08030</name>
</gene>
<dbReference type="InterPro" id="IPR039425">
    <property type="entry name" value="RNA_pol_sigma-70-like"/>
</dbReference>
<dbReference type="AlphaFoldDB" id="A0A9X2PA92"/>
<dbReference type="NCBIfam" id="TIGR02937">
    <property type="entry name" value="sigma70-ECF"/>
    <property type="match status" value="1"/>
</dbReference>
<evidence type="ECO:0000256" key="1">
    <source>
        <dbReference type="ARBA" id="ARBA00010641"/>
    </source>
</evidence>
<name>A0A9X2PA92_9BACT</name>
<protein>
    <submittedName>
        <fullName evidence="7">Sigma-70 family RNA polymerase sigma factor</fullName>
    </submittedName>
</protein>
<dbReference type="GO" id="GO:0016987">
    <property type="term" value="F:sigma factor activity"/>
    <property type="evidence" value="ECO:0007669"/>
    <property type="project" value="UniProtKB-KW"/>
</dbReference>
<dbReference type="PANTHER" id="PTHR43133:SF46">
    <property type="entry name" value="RNA POLYMERASE SIGMA-70 FACTOR ECF SUBFAMILY"/>
    <property type="match status" value="1"/>
</dbReference>
<dbReference type="EMBL" id="JANSUY010000004">
    <property type="protein sequence ID" value="MCR9014980.1"/>
    <property type="molecule type" value="Genomic_DNA"/>
</dbReference>
<evidence type="ECO:0000259" key="5">
    <source>
        <dbReference type="Pfam" id="PF04542"/>
    </source>
</evidence>